<organism evidence="7 8">
    <name type="scientific">Clostridium fessum</name>
    <dbReference type="NCBI Taxonomy" id="2126740"/>
    <lineage>
        <taxon>Bacteria</taxon>
        <taxon>Bacillati</taxon>
        <taxon>Bacillota</taxon>
        <taxon>Clostridia</taxon>
        <taxon>Eubacteriales</taxon>
        <taxon>Clostridiaceae</taxon>
        <taxon>Clostridium</taxon>
    </lineage>
</organism>
<keyword evidence="4" id="KW-0804">Transcription</keyword>
<dbReference type="InterPro" id="IPR007627">
    <property type="entry name" value="RNA_pol_sigma70_r2"/>
</dbReference>
<protein>
    <submittedName>
        <fullName evidence="7">RNA polymerase sigma factor</fullName>
    </submittedName>
</protein>
<dbReference type="SUPFAM" id="SSF88659">
    <property type="entry name" value="Sigma3 and sigma4 domains of RNA polymerase sigma factors"/>
    <property type="match status" value="1"/>
</dbReference>
<dbReference type="NCBIfam" id="TIGR02937">
    <property type="entry name" value="sigma70-ECF"/>
    <property type="match status" value="1"/>
</dbReference>
<dbReference type="Pfam" id="PF04542">
    <property type="entry name" value="Sigma70_r2"/>
    <property type="match status" value="1"/>
</dbReference>
<dbReference type="InterPro" id="IPR013325">
    <property type="entry name" value="RNA_pol_sigma_r2"/>
</dbReference>
<dbReference type="InterPro" id="IPR039425">
    <property type="entry name" value="RNA_pol_sigma-70-like"/>
</dbReference>
<dbReference type="PANTHER" id="PTHR43133:SF62">
    <property type="entry name" value="RNA POLYMERASE SIGMA FACTOR SIGZ"/>
    <property type="match status" value="1"/>
</dbReference>
<dbReference type="Proteomes" id="UP000241048">
    <property type="component" value="Unassembled WGS sequence"/>
</dbReference>
<dbReference type="GO" id="GO:0006352">
    <property type="term" value="P:DNA-templated transcription initiation"/>
    <property type="evidence" value="ECO:0007669"/>
    <property type="project" value="InterPro"/>
</dbReference>
<evidence type="ECO:0000259" key="5">
    <source>
        <dbReference type="Pfam" id="PF04542"/>
    </source>
</evidence>
<evidence type="ECO:0000256" key="2">
    <source>
        <dbReference type="ARBA" id="ARBA00023015"/>
    </source>
</evidence>
<accession>A0A2T3FP91</accession>
<name>A0A2T3FP91_9CLOT</name>
<keyword evidence="2" id="KW-0805">Transcription regulation</keyword>
<proteinExistence type="inferred from homology"/>
<dbReference type="SUPFAM" id="SSF88946">
    <property type="entry name" value="Sigma2 domain of RNA polymerase sigma factors"/>
    <property type="match status" value="1"/>
</dbReference>
<evidence type="ECO:0000256" key="3">
    <source>
        <dbReference type="ARBA" id="ARBA00023082"/>
    </source>
</evidence>
<evidence type="ECO:0000256" key="1">
    <source>
        <dbReference type="ARBA" id="ARBA00010641"/>
    </source>
</evidence>
<gene>
    <name evidence="7" type="ORF">C7U56_11090</name>
</gene>
<dbReference type="Gene3D" id="1.10.10.10">
    <property type="entry name" value="Winged helix-like DNA-binding domain superfamily/Winged helix DNA-binding domain"/>
    <property type="match status" value="1"/>
</dbReference>
<evidence type="ECO:0000313" key="8">
    <source>
        <dbReference type="Proteomes" id="UP000241048"/>
    </source>
</evidence>
<reference evidence="7 8" key="1">
    <citation type="submission" date="2018-03" db="EMBL/GenBank/DDBJ databases">
        <title>Lachnoclostridium SNUG30386 gen.nov., sp.nov., isolated from human faeces.</title>
        <authorList>
            <person name="Seo B."/>
            <person name="Jeon K."/>
            <person name="Ko G."/>
        </authorList>
    </citation>
    <scope>NUCLEOTIDE SEQUENCE [LARGE SCALE GENOMIC DNA]</scope>
    <source>
        <strain evidence="7 8">SNUG30386</strain>
    </source>
</reference>
<dbReference type="GO" id="GO:0016987">
    <property type="term" value="F:sigma factor activity"/>
    <property type="evidence" value="ECO:0007669"/>
    <property type="project" value="UniProtKB-KW"/>
</dbReference>
<comment type="caution">
    <text evidence="7">The sequence shown here is derived from an EMBL/GenBank/DDBJ whole genome shotgun (WGS) entry which is preliminary data.</text>
</comment>
<evidence type="ECO:0000313" key="7">
    <source>
        <dbReference type="EMBL" id="PST37073.1"/>
    </source>
</evidence>
<sequence>MFLTGLLTTMEEPVAYDKMSDEKLLLRVAEGDKAAFQQLYQNTDKTIYGFILSILRNLQDSEEVMQELYLKVWTSAGSYQSQGKPLAWMFTIARNLCYMRFRDQKHEADIGLSDLSEMETGEFCPQIEDAADKMVLHAALKILNEEERQIVLLRTSAGLKHREIAADLEMPLATVLSKYNRAMKKLKKHLREEGVH</sequence>
<dbReference type="InterPro" id="IPR036388">
    <property type="entry name" value="WH-like_DNA-bd_sf"/>
</dbReference>
<feature type="domain" description="RNA polymerase sigma factor 70 region 4 type 2" evidence="6">
    <location>
        <begin position="135"/>
        <end position="186"/>
    </location>
</feature>
<evidence type="ECO:0000259" key="6">
    <source>
        <dbReference type="Pfam" id="PF08281"/>
    </source>
</evidence>
<evidence type="ECO:0000256" key="4">
    <source>
        <dbReference type="ARBA" id="ARBA00023163"/>
    </source>
</evidence>
<comment type="similarity">
    <text evidence="1">Belongs to the sigma-70 factor family. ECF subfamily.</text>
</comment>
<dbReference type="EMBL" id="PYLO01000003">
    <property type="protein sequence ID" value="PST37073.1"/>
    <property type="molecule type" value="Genomic_DNA"/>
</dbReference>
<dbReference type="CDD" id="cd06171">
    <property type="entry name" value="Sigma70_r4"/>
    <property type="match status" value="1"/>
</dbReference>
<feature type="domain" description="RNA polymerase sigma-70 region 2" evidence="5">
    <location>
        <begin position="40"/>
        <end position="105"/>
    </location>
</feature>
<keyword evidence="8" id="KW-1185">Reference proteome</keyword>
<dbReference type="RefSeq" id="WP_107001258.1">
    <property type="nucleotide sequence ID" value="NZ_PYLO01000003.1"/>
</dbReference>
<dbReference type="Gene3D" id="1.10.1740.10">
    <property type="match status" value="1"/>
</dbReference>
<dbReference type="InterPro" id="IPR014284">
    <property type="entry name" value="RNA_pol_sigma-70_dom"/>
</dbReference>
<dbReference type="GO" id="GO:0003677">
    <property type="term" value="F:DNA binding"/>
    <property type="evidence" value="ECO:0007669"/>
    <property type="project" value="InterPro"/>
</dbReference>
<dbReference type="PANTHER" id="PTHR43133">
    <property type="entry name" value="RNA POLYMERASE ECF-TYPE SIGMA FACTO"/>
    <property type="match status" value="1"/>
</dbReference>
<dbReference type="InterPro" id="IPR013249">
    <property type="entry name" value="RNA_pol_sigma70_r4_t2"/>
</dbReference>
<dbReference type="AlphaFoldDB" id="A0A2T3FP91"/>
<dbReference type="Pfam" id="PF08281">
    <property type="entry name" value="Sigma70_r4_2"/>
    <property type="match status" value="1"/>
</dbReference>
<keyword evidence="3" id="KW-0731">Sigma factor</keyword>
<dbReference type="InterPro" id="IPR013324">
    <property type="entry name" value="RNA_pol_sigma_r3/r4-like"/>
</dbReference>